<name>A0ABV5EIH3_9ACTN</name>
<evidence type="ECO:0000256" key="3">
    <source>
        <dbReference type="ARBA" id="ARBA00022475"/>
    </source>
</evidence>
<sequence>MSGAAGLRRVGRQLPMVGWLWLLWIMLWGSLGPRVLVGGAVVAVVVVVVFPLPAVPGWVPRPLAGVRLLVRLLADLVGSGAVVAWQAVRHGPRTRAAIVEVPLRADDDLLITAVAEVTTMSPGTLVMEIDRRRRRLYVHALPVRDARGVELRREEVRSVERTVARAMGRSDGTRDSGGNPR</sequence>
<reference evidence="8 9" key="1">
    <citation type="submission" date="2024-01" db="EMBL/GenBank/DDBJ databases">
        <title>Genome mining of biosynthetic gene clusters to explore secondary metabolites of Streptomyces sp.</title>
        <authorList>
            <person name="Baig A."/>
            <person name="Ajitkumar Shintre N."/>
            <person name="Kumar H."/>
            <person name="Anbarasu A."/>
            <person name="Ramaiah S."/>
        </authorList>
    </citation>
    <scope>NUCLEOTIDE SEQUENCE [LARGE SCALE GENOMIC DNA]</scope>
    <source>
        <strain evidence="8 9">A57</strain>
    </source>
</reference>
<comment type="caution">
    <text evidence="8">The sequence shown here is derived from an EMBL/GenBank/DDBJ whole genome shotgun (WGS) entry which is preliminary data.</text>
</comment>
<proteinExistence type="inferred from homology"/>
<dbReference type="EMBL" id="JAYMRP010000033">
    <property type="protein sequence ID" value="MFB8776644.1"/>
    <property type="molecule type" value="Genomic_DNA"/>
</dbReference>
<evidence type="ECO:0000256" key="5">
    <source>
        <dbReference type="ARBA" id="ARBA00022989"/>
    </source>
</evidence>
<dbReference type="InterPro" id="IPR002758">
    <property type="entry name" value="Cation_antiport_E"/>
</dbReference>
<keyword evidence="9" id="KW-1185">Reference proteome</keyword>
<evidence type="ECO:0000256" key="6">
    <source>
        <dbReference type="ARBA" id="ARBA00023136"/>
    </source>
</evidence>
<keyword evidence="5 7" id="KW-1133">Transmembrane helix</keyword>
<dbReference type="NCBIfam" id="NF006521">
    <property type="entry name" value="PRK08965.1-5"/>
    <property type="match status" value="1"/>
</dbReference>
<evidence type="ECO:0000256" key="4">
    <source>
        <dbReference type="ARBA" id="ARBA00022692"/>
    </source>
</evidence>
<accession>A0ABV5EIH3</accession>
<feature type="transmembrane region" description="Helical" evidence="7">
    <location>
        <begin position="35"/>
        <end position="56"/>
    </location>
</feature>
<dbReference type="Proteomes" id="UP001585080">
    <property type="component" value="Unassembled WGS sequence"/>
</dbReference>
<dbReference type="PANTHER" id="PTHR34584">
    <property type="entry name" value="NA(+)/H(+) ANTIPORTER SUBUNIT E1"/>
    <property type="match status" value="1"/>
</dbReference>
<dbReference type="Pfam" id="PF01899">
    <property type="entry name" value="MNHE"/>
    <property type="match status" value="1"/>
</dbReference>
<keyword evidence="6 7" id="KW-0472">Membrane</keyword>
<comment type="similarity">
    <text evidence="2">Belongs to the CPA3 antiporters (TC 2.A.63) subunit E family.</text>
</comment>
<gene>
    <name evidence="8" type="ORF">VSS16_28570</name>
</gene>
<evidence type="ECO:0000256" key="7">
    <source>
        <dbReference type="SAM" id="Phobius"/>
    </source>
</evidence>
<protein>
    <submittedName>
        <fullName evidence="8">Na+/H+ antiporter subunit E</fullName>
    </submittedName>
</protein>
<comment type="subcellular location">
    <subcellularLocation>
        <location evidence="1">Cell membrane</location>
        <topology evidence="1">Multi-pass membrane protein</topology>
    </subcellularLocation>
</comment>
<organism evidence="8 9">
    <name type="scientific">Streptomyces broussonetiae</name>
    <dbReference type="NCBI Taxonomy" id="2686304"/>
    <lineage>
        <taxon>Bacteria</taxon>
        <taxon>Bacillati</taxon>
        <taxon>Actinomycetota</taxon>
        <taxon>Actinomycetes</taxon>
        <taxon>Kitasatosporales</taxon>
        <taxon>Streptomycetaceae</taxon>
        <taxon>Streptomyces</taxon>
    </lineage>
</organism>
<evidence type="ECO:0000256" key="2">
    <source>
        <dbReference type="ARBA" id="ARBA00006228"/>
    </source>
</evidence>
<evidence type="ECO:0000313" key="8">
    <source>
        <dbReference type="EMBL" id="MFB8776644.1"/>
    </source>
</evidence>
<feature type="transmembrane region" description="Helical" evidence="7">
    <location>
        <begin position="12"/>
        <end position="29"/>
    </location>
</feature>
<evidence type="ECO:0000313" key="9">
    <source>
        <dbReference type="Proteomes" id="UP001585080"/>
    </source>
</evidence>
<keyword evidence="3" id="KW-1003">Cell membrane</keyword>
<keyword evidence="4 7" id="KW-0812">Transmembrane</keyword>
<dbReference type="RefSeq" id="WP_376735170.1">
    <property type="nucleotide sequence ID" value="NZ_JAYMRP010000033.1"/>
</dbReference>
<dbReference type="PANTHER" id="PTHR34584:SF1">
    <property type="entry name" value="NA(+)_H(+) ANTIPORTER SUBUNIT E1"/>
    <property type="match status" value="1"/>
</dbReference>
<evidence type="ECO:0000256" key="1">
    <source>
        <dbReference type="ARBA" id="ARBA00004651"/>
    </source>
</evidence>